<feature type="region of interest" description="Disordered" evidence="1">
    <location>
        <begin position="437"/>
        <end position="490"/>
    </location>
</feature>
<feature type="compositionally biased region" description="Low complexity" evidence="1">
    <location>
        <begin position="674"/>
        <end position="712"/>
    </location>
</feature>
<dbReference type="Proteomes" id="UP001187415">
    <property type="component" value="Unassembled WGS sequence"/>
</dbReference>
<sequence>MQSIFLCFGVGMVLFVLAPLSMSFSRGANHASCQEMIPGHIRAHPQNPQHSRVSLHTSASSYLPGQLITVTVRSSRDFMGFLIQARSMEGNVGRARTGVGPRLRSSRAGPVLVGGSWTFTPPGTHALRCLSEGDTLTHSDKQLKRNLSFVWRAPDEPMGDIRFYITVVQSYFVYWAGIESGVVRDGTTRVDGGSLSFAAQENEVTVLPALRILEASNNKTEGPVVTLGPHTKPRRTQFYKSLVTQTEATRPVLDINRSVTVAFLGTCQRPRLGLVLSFPLKFGEMEQKHPHSNFKESKEPIDPEIIDTTINLQITTTAVPSTTVSFHSRNPPRPTSFSSREAIQDQTSSVKFEALSSSPQPWRSSLINSQNSLVNKASTHKAISQDQTSLQSTNIPSTSATRQFPQSITAPHVTPAHPFSIQHLFNEHSPFHYQVVSDLPKPLPENQANFPQTDHSPEVLTPSSQTSSQPHSQIQAEKAESYGWKQHRTSVTPDTNTLLLTSRFDQTIPVDQVKEVKHLSSSKIKQKNPVSASGLLTPPPNVSESTQQLTLQSSSSTPTRTPLASTLSYHSATTPLYPLESSTLESTHPSFTSTFFTHSFSSSKTNQRKTVPAISALPSPSPVSIPPHFPSALPSSPSPVQMSLAPSTTSYLNSSNYPSTGPCFPEGSYISSATSSPSFSSPTSSSISLGSSSSSSTPATSFSSSSFHSTIPHPKPSPAPRKPTLGQRLLIQSHMASSNPKPKLHPPTMRAIVHPNPEPHPNLNPNFKHNFEQDPKPNFPKTDTNSKHPSNPPQSPENEGKYPDIVPRHSAWELGMLLGCTAGLGTVLVVGVRCIYRQACGKQTQMTLNNRERDNGRGERGLIHVQEVEIWSEFGESREQLCSSGRV</sequence>
<organism evidence="5 6">
    <name type="scientific">Channa striata</name>
    <name type="common">Snakehead murrel</name>
    <name type="synonym">Ophicephalus striatus</name>
    <dbReference type="NCBI Taxonomy" id="64152"/>
    <lineage>
        <taxon>Eukaryota</taxon>
        <taxon>Metazoa</taxon>
        <taxon>Chordata</taxon>
        <taxon>Craniata</taxon>
        <taxon>Vertebrata</taxon>
        <taxon>Euteleostomi</taxon>
        <taxon>Actinopterygii</taxon>
        <taxon>Neopterygii</taxon>
        <taxon>Teleostei</taxon>
        <taxon>Neoteleostei</taxon>
        <taxon>Acanthomorphata</taxon>
        <taxon>Anabantaria</taxon>
        <taxon>Anabantiformes</taxon>
        <taxon>Channoidei</taxon>
        <taxon>Channidae</taxon>
        <taxon>Channa</taxon>
    </lineage>
</organism>
<name>A0AA88NSA3_CHASR</name>
<feature type="region of interest" description="Disordered" evidence="1">
    <location>
        <begin position="674"/>
        <end position="724"/>
    </location>
</feature>
<feature type="region of interest" description="Disordered" evidence="1">
    <location>
        <begin position="321"/>
        <end position="343"/>
    </location>
</feature>
<feature type="region of interest" description="Disordered" evidence="1">
    <location>
        <begin position="737"/>
        <end position="803"/>
    </location>
</feature>
<evidence type="ECO:0000313" key="5">
    <source>
        <dbReference type="EMBL" id="KAK2863279.1"/>
    </source>
</evidence>
<comment type="caution">
    <text evidence="5">The sequence shown here is derived from an EMBL/GenBank/DDBJ whole genome shotgun (WGS) entry which is preliminary data.</text>
</comment>
<feature type="domain" description="Reelin" evidence="4">
    <location>
        <begin position="18"/>
        <end position="201"/>
    </location>
</feature>
<evidence type="ECO:0000256" key="2">
    <source>
        <dbReference type="SAM" id="Phobius"/>
    </source>
</evidence>
<dbReference type="InterPro" id="IPR042307">
    <property type="entry name" value="Reeler_sf"/>
</dbReference>
<dbReference type="PANTHER" id="PTHR45828:SF51">
    <property type="entry name" value="REELIN DOMAIN-CONTAINING PROTEIN 1"/>
    <property type="match status" value="1"/>
</dbReference>
<dbReference type="EMBL" id="JAUPFM010000001">
    <property type="protein sequence ID" value="KAK2863279.1"/>
    <property type="molecule type" value="Genomic_DNA"/>
</dbReference>
<evidence type="ECO:0000256" key="1">
    <source>
        <dbReference type="SAM" id="MobiDB-lite"/>
    </source>
</evidence>
<feature type="compositionally biased region" description="Low complexity" evidence="1">
    <location>
        <begin position="543"/>
        <end position="566"/>
    </location>
</feature>
<dbReference type="Pfam" id="PF02014">
    <property type="entry name" value="Reeler"/>
    <property type="match status" value="1"/>
</dbReference>
<feature type="region of interest" description="Disordered" evidence="1">
    <location>
        <begin position="627"/>
        <end position="651"/>
    </location>
</feature>
<dbReference type="InterPro" id="IPR002861">
    <property type="entry name" value="Reeler_dom"/>
</dbReference>
<evidence type="ECO:0000256" key="3">
    <source>
        <dbReference type="SAM" id="SignalP"/>
    </source>
</evidence>
<proteinExistence type="predicted"/>
<keyword evidence="6" id="KW-1185">Reference proteome</keyword>
<feature type="compositionally biased region" description="Polar residues" evidence="1">
    <location>
        <begin position="519"/>
        <end position="531"/>
    </location>
</feature>
<accession>A0AA88NSA3</accession>
<dbReference type="CDD" id="cd08544">
    <property type="entry name" value="Reeler"/>
    <property type="match status" value="1"/>
</dbReference>
<dbReference type="GO" id="GO:0016020">
    <property type="term" value="C:membrane"/>
    <property type="evidence" value="ECO:0007669"/>
    <property type="project" value="TreeGrafter"/>
</dbReference>
<gene>
    <name evidence="5" type="ORF">Q5P01_002812</name>
</gene>
<evidence type="ECO:0000259" key="4">
    <source>
        <dbReference type="PROSITE" id="PS51019"/>
    </source>
</evidence>
<keyword evidence="2" id="KW-0812">Transmembrane</keyword>
<keyword evidence="2" id="KW-0472">Membrane</keyword>
<dbReference type="PANTHER" id="PTHR45828">
    <property type="entry name" value="CYTOCHROME B561/FERRIC REDUCTASE TRANSMEMBRANE"/>
    <property type="match status" value="1"/>
</dbReference>
<evidence type="ECO:0000313" key="6">
    <source>
        <dbReference type="Proteomes" id="UP001187415"/>
    </source>
</evidence>
<feature type="chain" id="PRO_5041698740" description="Reelin domain-containing protein" evidence="3">
    <location>
        <begin position="24"/>
        <end position="887"/>
    </location>
</feature>
<reference evidence="5" key="1">
    <citation type="submission" date="2023-07" db="EMBL/GenBank/DDBJ databases">
        <title>Chromosome-level Genome Assembly of Striped Snakehead (Channa striata).</title>
        <authorList>
            <person name="Liu H."/>
        </authorList>
    </citation>
    <scope>NUCLEOTIDE SEQUENCE</scope>
    <source>
        <strain evidence="5">Gz</strain>
        <tissue evidence="5">Muscle</tissue>
    </source>
</reference>
<feature type="transmembrane region" description="Helical" evidence="2">
    <location>
        <begin position="814"/>
        <end position="836"/>
    </location>
</feature>
<feature type="region of interest" description="Disordered" evidence="1">
    <location>
        <begin position="378"/>
        <end position="404"/>
    </location>
</feature>
<keyword evidence="3" id="KW-0732">Signal</keyword>
<dbReference type="Gene3D" id="2.60.40.4060">
    <property type="entry name" value="Reeler domain"/>
    <property type="match status" value="1"/>
</dbReference>
<dbReference type="InterPro" id="IPR051237">
    <property type="entry name" value="Ferric-chelate_Red/DefProt"/>
</dbReference>
<keyword evidence="2" id="KW-1133">Transmembrane helix</keyword>
<feature type="region of interest" description="Disordered" evidence="1">
    <location>
        <begin position="518"/>
        <end position="566"/>
    </location>
</feature>
<protein>
    <recommendedName>
        <fullName evidence="4">Reelin domain-containing protein</fullName>
    </recommendedName>
</protein>
<dbReference type="AlphaFoldDB" id="A0AA88NSA3"/>
<feature type="compositionally biased region" description="Polar residues" evidence="1">
    <location>
        <begin position="633"/>
        <end position="651"/>
    </location>
</feature>
<dbReference type="PROSITE" id="PS51019">
    <property type="entry name" value="REELIN"/>
    <property type="match status" value="1"/>
</dbReference>
<feature type="compositionally biased region" description="Low complexity" evidence="1">
    <location>
        <begin position="461"/>
        <end position="475"/>
    </location>
</feature>
<feature type="signal peptide" evidence="3">
    <location>
        <begin position="1"/>
        <end position="23"/>
    </location>
</feature>